<sequence length="65" mass="6964">MANAITFIGCGVITLLLVMSIMLAGPHLLLPATFMIVVVLVGGLCVYIASGMIKRRAEIMKDWDA</sequence>
<proteinExistence type="predicted"/>
<keyword evidence="1" id="KW-1133">Transmembrane helix</keyword>
<name>A0A2G4YP96_9PROT</name>
<dbReference type="InParanoid" id="A0A2G4YP96"/>
<feature type="transmembrane region" description="Helical" evidence="1">
    <location>
        <begin position="7"/>
        <end position="26"/>
    </location>
</feature>
<keyword evidence="1" id="KW-0472">Membrane</keyword>
<dbReference type="OrthoDB" id="9939496at2"/>
<dbReference type="EMBL" id="PDEM01000025">
    <property type="protein sequence ID" value="PHZ84149.1"/>
    <property type="molecule type" value="Genomic_DNA"/>
</dbReference>
<reference evidence="2 3" key="1">
    <citation type="submission" date="2017-10" db="EMBL/GenBank/DDBJ databases">
        <title>Frigbacter circumglobatus gen. nov. sp. nov., isolated from sediment cultured in situ.</title>
        <authorList>
            <person name="Zhao Z."/>
        </authorList>
    </citation>
    <scope>NUCLEOTIDE SEQUENCE [LARGE SCALE GENOMIC DNA]</scope>
    <source>
        <strain evidence="2 3">ZYL</strain>
    </source>
</reference>
<organism evidence="2 3">
    <name type="scientific">Paremcibacter congregatus</name>
    <dbReference type="NCBI Taxonomy" id="2043170"/>
    <lineage>
        <taxon>Bacteria</taxon>
        <taxon>Pseudomonadati</taxon>
        <taxon>Pseudomonadota</taxon>
        <taxon>Alphaproteobacteria</taxon>
        <taxon>Emcibacterales</taxon>
        <taxon>Emcibacteraceae</taxon>
        <taxon>Paremcibacter</taxon>
    </lineage>
</organism>
<protein>
    <submittedName>
        <fullName evidence="2">Uncharacterized protein</fullName>
    </submittedName>
</protein>
<feature type="transmembrane region" description="Helical" evidence="1">
    <location>
        <begin position="32"/>
        <end position="53"/>
    </location>
</feature>
<evidence type="ECO:0000313" key="3">
    <source>
        <dbReference type="Proteomes" id="UP000229730"/>
    </source>
</evidence>
<dbReference type="AlphaFoldDB" id="A0A2G4YP96"/>
<evidence type="ECO:0000256" key="1">
    <source>
        <dbReference type="SAM" id="Phobius"/>
    </source>
</evidence>
<dbReference type="Proteomes" id="UP000229730">
    <property type="component" value="Unassembled WGS sequence"/>
</dbReference>
<gene>
    <name evidence="2" type="ORF">CRD36_13205</name>
</gene>
<evidence type="ECO:0000313" key="2">
    <source>
        <dbReference type="EMBL" id="PHZ84149.1"/>
    </source>
</evidence>
<accession>A0A2G4YP96</accession>
<dbReference type="RefSeq" id="WP_099474020.1">
    <property type="nucleotide sequence ID" value="NZ_CAXBMK010000002.1"/>
</dbReference>
<comment type="caution">
    <text evidence="2">The sequence shown here is derived from an EMBL/GenBank/DDBJ whole genome shotgun (WGS) entry which is preliminary data.</text>
</comment>
<keyword evidence="1" id="KW-0812">Transmembrane</keyword>
<keyword evidence="3" id="KW-1185">Reference proteome</keyword>